<reference evidence="2" key="1">
    <citation type="submission" date="2024-02" db="EMBL/GenBank/DDBJ databases">
        <authorList>
            <consortium name="ELIXIR-Norway"/>
            <consortium name="Elixir Norway"/>
        </authorList>
    </citation>
    <scope>NUCLEOTIDE SEQUENCE</scope>
</reference>
<organism evidence="2 3">
    <name type="scientific">Sphagnum jensenii</name>
    <dbReference type="NCBI Taxonomy" id="128206"/>
    <lineage>
        <taxon>Eukaryota</taxon>
        <taxon>Viridiplantae</taxon>
        <taxon>Streptophyta</taxon>
        <taxon>Embryophyta</taxon>
        <taxon>Bryophyta</taxon>
        <taxon>Sphagnophytina</taxon>
        <taxon>Sphagnopsida</taxon>
        <taxon>Sphagnales</taxon>
        <taxon>Sphagnaceae</taxon>
        <taxon>Sphagnum</taxon>
    </lineage>
</organism>
<sequence>MKLEAGGKQETNPLTLAVHLVHQRSKMKKQAQPFLCRRQSQAQEEETKPPSARDKTRGEETILSLFCSPKCVVSIARRGQKGKKGRRDGEGGAREEGTRQELVSSRSRRASTAHGSGAVART</sequence>
<evidence type="ECO:0000313" key="2">
    <source>
        <dbReference type="EMBL" id="CAK9276401.1"/>
    </source>
</evidence>
<keyword evidence="3" id="KW-1185">Reference proteome</keyword>
<feature type="compositionally biased region" description="Basic and acidic residues" evidence="1">
    <location>
        <begin position="45"/>
        <end position="60"/>
    </location>
</feature>
<feature type="region of interest" description="Disordered" evidence="1">
    <location>
        <begin position="76"/>
        <end position="122"/>
    </location>
</feature>
<accession>A0ABP0XEQ8</accession>
<evidence type="ECO:0000256" key="1">
    <source>
        <dbReference type="SAM" id="MobiDB-lite"/>
    </source>
</evidence>
<gene>
    <name evidence="2" type="ORF">CSSPJE1EN1_LOCUS21879</name>
</gene>
<name>A0ABP0XEQ8_9BRYO</name>
<evidence type="ECO:0000313" key="3">
    <source>
        <dbReference type="Proteomes" id="UP001497444"/>
    </source>
</evidence>
<feature type="compositionally biased region" description="Basic and acidic residues" evidence="1">
    <location>
        <begin position="87"/>
        <end position="99"/>
    </location>
</feature>
<dbReference type="EMBL" id="OZ020102">
    <property type="protein sequence ID" value="CAK9276401.1"/>
    <property type="molecule type" value="Genomic_DNA"/>
</dbReference>
<feature type="region of interest" description="Disordered" evidence="1">
    <location>
        <begin position="25"/>
        <end position="60"/>
    </location>
</feature>
<proteinExistence type="predicted"/>
<protein>
    <submittedName>
        <fullName evidence="2">Uncharacterized protein</fullName>
    </submittedName>
</protein>
<dbReference type="Proteomes" id="UP001497444">
    <property type="component" value="Chromosome 7"/>
</dbReference>